<keyword evidence="2" id="KW-0732">Signal</keyword>
<dbReference type="PANTHER" id="PTHR35936:SF32">
    <property type="entry name" value="MEMBRANE-BOUND LYTIC MUREIN TRANSGLYCOSYLASE F"/>
    <property type="match status" value="1"/>
</dbReference>
<evidence type="ECO:0000256" key="2">
    <source>
        <dbReference type="ARBA" id="ARBA00022729"/>
    </source>
</evidence>
<dbReference type="PANTHER" id="PTHR35936">
    <property type="entry name" value="MEMBRANE-BOUND LYTIC MUREIN TRANSGLYCOSYLASE F"/>
    <property type="match status" value="1"/>
</dbReference>
<feature type="domain" description="Solute-binding protein family 3/N-terminal" evidence="4">
    <location>
        <begin position="41"/>
        <end position="265"/>
    </location>
</feature>
<evidence type="ECO:0000313" key="5">
    <source>
        <dbReference type="EMBL" id="CBX28318.1"/>
    </source>
</evidence>
<reference evidence="5" key="1">
    <citation type="journal article" date="2011" name="Environ. Microbiol.">
        <title>Genomic insights into the metabolic potential of the polycyclic aromatic hydrocarbon degrading sulfate-reducing Deltaproteobacterium N47.</title>
        <authorList>
            <person name="Bergmann F."/>
            <person name="Selesi D."/>
            <person name="Weinmaier T."/>
            <person name="Tischler P."/>
            <person name="Rattei T."/>
            <person name="Meckenstock R.U."/>
        </authorList>
    </citation>
    <scope>NUCLEOTIDE SEQUENCE</scope>
</reference>
<dbReference type="CAZy" id="GH23">
    <property type="family name" value="Glycoside Hydrolase Family 23"/>
</dbReference>
<dbReference type="InterPro" id="IPR008258">
    <property type="entry name" value="Transglycosylase_SLT_dom_1"/>
</dbReference>
<organism evidence="5">
    <name type="scientific">uncultured Desulfobacterium sp</name>
    <dbReference type="NCBI Taxonomy" id="201089"/>
    <lineage>
        <taxon>Bacteria</taxon>
        <taxon>Pseudomonadati</taxon>
        <taxon>Thermodesulfobacteriota</taxon>
        <taxon>Desulfobacteria</taxon>
        <taxon>Desulfobacterales</taxon>
        <taxon>Desulfobacteriaceae</taxon>
        <taxon>Desulfobacterium</taxon>
        <taxon>environmental samples</taxon>
    </lineage>
</organism>
<name>E1YCM4_9BACT</name>
<evidence type="ECO:0000256" key="1">
    <source>
        <dbReference type="ARBA" id="ARBA00004339"/>
    </source>
</evidence>
<dbReference type="NCBIfam" id="NF008112">
    <property type="entry name" value="PRK10859.1"/>
    <property type="match status" value="1"/>
</dbReference>
<gene>
    <name evidence="5" type="ORF">N47_G36420</name>
</gene>
<dbReference type="AlphaFoldDB" id="E1YCM4"/>
<dbReference type="SUPFAM" id="SSF53955">
    <property type="entry name" value="Lysozyme-like"/>
    <property type="match status" value="1"/>
</dbReference>
<dbReference type="Pfam" id="PF00497">
    <property type="entry name" value="SBP_bac_3"/>
    <property type="match status" value="1"/>
</dbReference>
<dbReference type="CDD" id="cd13403">
    <property type="entry name" value="MLTF-like"/>
    <property type="match status" value="1"/>
</dbReference>
<keyword evidence="3" id="KW-0998">Cell outer membrane</keyword>
<protein>
    <submittedName>
        <fullName evidence="5">Membrane-bound lytic murein transglycosylase F</fullName>
    </submittedName>
</protein>
<dbReference type="GO" id="GO:0009279">
    <property type="term" value="C:cell outer membrane"/>
    <property type="evidence" value="ECO:0007669"/>
    <property type="project" value="UniProtKB-SubCell"/>
</dbReference>
<evidence type="ECO:0000256" key="3">
    <source>
        <dbReference type="ARBA" id="ARBA00023237"/>
    </source>
</evidence>
<dbReference type="InterPro" id="IPR001638">
    <property type="entry name" value="Solute-binding_3/MltF_N"/>
</dbReference>
<accession>E1YCM4</accession>
<keyword evidence="3" id="KW-0472">Membrane</keyword>
<evidence type="ECO:0000259" key="4">
    <source>
        <dbReference type="SMART" id="SM00062"/>
    </source>
</evidence>
<sequence length="466" mass="53894">MNKIRLKYLFVVLVFITFCVYAVREKESEYSSLDTILKHKEITVITLNNAHCYYFYKDQPMGFEYELAKAYAEYLGVKLKVQVVEKPEDLIPALKKNKYAFIAANIKIASKRKKEVAFSDSYMNVRQCIIVRKNNASHIQNKKDLEGQIVHVRKGSTYEDQLKKLKEQGINLKIVSCKNSYDEELIEKVAQKKIKITIAYSNIANLNRRYYPQINIAGAISDYEPLGWAVESNSKSLLLSINNFFKKIKKNGKYDSIRNRYYSGIDSFDNTEIILFYVMMKTRFPAYSQIIKEASTAYGFDWRLITAMAYQESRFDPFAQSYAGAYGFMQITPETAISLGSTNVFDPEQNIYTGLKHLRNLYNYYSVASQLDRLLIALAAYNIGEGHISDAMDLAVKQKLNPNTWASIAKVLPLLSEQRYYSKAKYGYCRGSETVDYINRIMHYYEILKKDSIKHKKKHRTGNIAN</sequence>
<comment type="subcellular location">
    <subcellularLocation>
        <location evidence="1">Cell outer membrane</location>
        <topology evidence="1">Peripheral membrane protein</topology>
    </subcellularLocation>
</comment>
<dbReference type="Pfam" id="PF01464">
    <property type="entry name" value="SLT"/>
    <property type="match status" value="1"/>
</dbReference>
<dbReference type="CDD" id="cd01009">
    <property type="entry name" value="PBP2_YfhD_N"/>
    <property type="match status" value="1"/>
</dbReference>
<dbReference type="SUPFAM" id="SSF53850">
    <property type="entry name" value="Periplasmic binding protein-like II"/>
    <property type="match status" value="1"/>
</dbReference>
<dbReference type="Gene3D" id="1.10.530.10">
    <property type="match status" value="1"/>
</dbReference>
<dbReference type="InterPro" id="IPR023346">
    <property type="entry name" value="Lysozyme-like_dom_sf"/>
</dbReference>
<dbReference type="Gene3D" id="3.40.190.10">
    <property type="entry name" value="Periplasmic binding protein-like II"/>
    <property type="match status" value="2"/>
</dbReference>
<dbReference type="EMBL" id="FR695868">
    <property type="protein sequence ID" value="CBX28318.1"/>
    <property type="molecule type" value="Genomic_DNA"/>
</dbReference>
<proteinExistence type="predicted"/>
<dbReference type="SMART" id="SM00062">
    <property type="entry name" value="PBPb"/>
    <property type="match status" value="1"/>
</dbReference>